<dbReference type="AlphaFoldDB" id="A0A926XZ81"/>
<proteinExistence type="predicted"/>
<evidence type="ECO:0000313" key="2">
    <source>
        <dbReference type="Proteomes" id="UP000598820"/>
    </source>
</evidence>
<dbReference type="EMBL" id="JACWZY010000005">
    <property type="protein sequence ID" value="MBD2700593.1"/>
    <property type="molecule type" value="Genomic_DNA"/>
</dbReference>
<sequence length="226" mass="26402">MKTGKLLLNVITIVLFSVSFVQANVPKPSWQAGKIVLWNNEVLEGELVYNWLVETVQFRQEDGRIRLFPADQIRQFGWFDTHQNRQRDFMALTDVVSHPETYRIYEVCMDGPLAVVRRLKRPRGLWKRTIGSPVHFNDKATLAQNPDFFDYYVHDAGRLLALDRYYKDIYEPLMTSYAKQIDTYTETHNINDRTLMGRLILISHYNTLVEQSSSTASARNLIQARE</sequence>
<evidence type="ECO:0000313" key="1">
    <source>
        <dbReference type="EMBL" id="MBD2700593.1"/>
    </source>
</evidence>
<dbReference type="RefSeq" id="WP_190886455.1">
    <property type="nucleotide sequence ID" value="NZ_JACWZY010000005.1"/>
</dbReference>
<reference evidence="1" key="1">
    <citation type="submission" date="2020-09" db="EMBL/GenBank/DDBJ databases">
        <authorList>
            <person name="Kim M.K."/>
        </authorList>
    </citation>
    <scope>NUCLEOTIDE SEQUENCE</scope>
    <source>
        <strain evidence="1">BT702</strain>
    </source>
</reference>
<keyword evidence="2" id="KW-1185">Reference proteome</keyword>
<comment type="caution">
    <text evidence="1">The sequence shown here is derived from an EMBL/GenBank/DDBJ whole genome shotgun (WGS) entry which is preliminary data.</text>
</comment>
<accession>A0A926XZ81</accession>
<protein>
    <submittedName>
        <fullName evidence="1">Uncharacterized protein</fullName>
    </submittedName>
</protein>
<organism evidence="1 2">
    <name type="scientific">Spirosoma profusum</name>
    <dbReference type="NCBI Taxonomy" id="2771354"/>
    <lineage>
        <taxon>Bacteria</taxon>
        <taxon>Pseudomonadati</taxon>
        <taxon>Bacteroidota</taxon>
        <taxon>Cytophagia</taxon>
        <taxon>Cytophagales</taxon>
        <taxon>Cytophagaceae</taxon>
        <taxon>Spirosoma</taxon>
    </lineage>
</organism>
<name>A0A926XZ81_9BACT</name>
<dbReference type="Proteomes" id="UP000598820">
    <property type="component" value="Unassembled WGS sequence"/>
</dbReference>
<gene>
    <name evidence="1" type="ORF">IC229_08100</name>
</gene>